<keyword evidence="5 7" id="KW-1133">Transmembrane helix</keyword>
<protein>
    <submittedName>
        <fullName evidence="10">Sugar ABC transporter permease</fullName>
    </submittedName>
</protein>
<evidence type="ECO:0000256" key="1">
    <source>
        <dbReference type="ARBA" id="ARBA00004651"/>
    </source>
</evidence>
<keyword evidence="6 7" id="KW-0472">Membrane</keyword>
<evidence type="ECO:0000313" key="10">
    <source>
        <dbReference type="EMBL" id="MEB8338118.1"/>
    </source>
</evidence>
<dbReference type="PROSITE" id="PS50928">
    <property type="entry name" value="ABC_TM1"/>
    <property type="match status" value="1"/>
</dbReference>
<dbReference type="CDD" id="cd06261">
    <property type="entry name" value="TM_PBP2"/>
    <property type="match status" value="1"/>
</dbReference>
<feature type="region of interest" description="Disordered" evidence="8">
    <location>
        <begin position="1"/>
        <end position="27"/>
    </location>
</feature>
<dbReference type="Gene3D" id="1.10.3720.10">
    <property type="entry name" value="MetI-like"/>
    <property type="match status" value="1"/>
</dbReference>
<dbReference type="Pfam" id="PF00528">
    <property type="entry name" value="BPD_transp_1"/>
    <property type="match status" value="1"/>
</dbReference>
<feature type="domain" description="ABC transmembrane type-1" evidence="9">
    <location>
        <begin position="97"/>
        <end position="313"/>
    </location>
</feature>
<dbReference type="SUPFAM" id="SSF161098">
    <property type="entry name" value="MetI-like"/>
    <property type="match status" value="1"/>
</dbReference>
<dbReference type="RefSeq" id="WP_326015861.1">
    <property type="nucleotide sequence ID" value="NZ_JAOZYC010000088.1"/>
</dbReference>
<reference evidence="10 11" key="1">
    <citation type="submission" date="2022-10" db="EMBL/GenBank/DDBJ databases">
        <authorList>
            <person name="Xie J."/>
            <person name="Shen N."/>
        </authorList>
    </citation>
    <scope>NUCLEOTIDE SEQUENCE [LARGE SCALE GENOMIC DNA]</scope>
    <source>
        <strain evidence="10 11">YIM65594</strain>
    </source>
</reference>
<dbReference type="EMBL" id="JAOZYC010000088">
    <property type="protein sequence ID" value="MEB8338118.1"/>
    <property type="molecule type" value="Genomic_DNA"/>
</dbReference>
<sequence length="324" mass="35564">MSHTTLDKPAPGAPPPPANRPARRRTLSGASSRGRVAALLFSVPAAALLAVFLIFPFVSAVVLSFTNQRLASPLPVEFSGLENYQRIFTDAQFWRSFGNNTLFAVIVVPVQTAVALALAVLVNRQLRMRLFFRTVYFLPTVTVMAVASVVWKVLLLPDSGLVNGVLGTLTFGHLHPGWLSSTSWAMPAIVLTSVWQGVGFQMVIFLAGLQAIPASLYEAARVDGAGAWQQFRHVTLPGLRNTLVFVINVTAIFAFRLFDQVYMMPQFPGGPTDSTRTMMLQLLQTGYTRRMIGQASAIAVVFFLFVLAVTLIQRRLGREERAVR</sequence>
<dbReference type="PANTHER" id="PTHR30193">
    <property type="entry name" value="ABC TRANSPORTER PERMEASE PROTEIN"/>
    <property type="match status" value="1"/>
</dbReference>
<comment type="similarity">
    <text evidence="7">Belongs to the binding-protein-dependent transport system permease family.</text>
</comment>
<feature type="transmembrane region" description="Helical" evidence="7">
    <location>
        <begin position="102"/>
        <end position="122"/>
    </location>
</feature>
<dbReference type="PANTHER" id="PTHR30193:SF41">
    <property type="entry name" value="DIACETYLCHITOBIOSE UPTAKE SYSTEM PERMEASE PROTEIN NGCF"/>
    <property type="match status" value="1"/>
</dbReference>
<keyword evidence="3" id="KW-1003">Cell membrane</keyword>
<dbReference type="Proteomes" id="UP001354931">
    <property type="component" value="Unassembled WGS sequence"/>
</dbReference>
<dbReference type="SUPFAM" id="SSF160964">
    <property type="entry name" value="MalF N-terminal region-like"/>
    <property type="match status" value="1"/>
</dbReference>
<name>A0ABU6F292_9ACTN</name>
<organism evidence="10 11">
    <name type="scientific">Streptomyces endophyticus</name>
    <dbReference type="NCBI Taxonomy" id="714166"/>
    <lineage>
        <taxon>Bacteria</taxon>
        <taxon>Bacillati</taxon>
        <taxon>Actinomycetota</taxon>
        <taxon>Actinomycetes</taxon>
        <taxon>Kitasatosporales</taxon>
        <taxon>Streptomycetaceae</taxon>
        <taxon>Streptomyces</taxon>
    </lineage>
</organism>
<evidence type="ECO:0000256" key="7">
    <source>
        <dbReference type="RuleBase" id="RU363032"/>
    </source>
</evidence>
<accession>A0ABU6F292</accession>
<feature type="transmembrane region" description="Helical" evidence="7">
    <location>
        <begin position="291"/>
        <end position="312"/>
    </location>
</feature>
<gene>
    <name evidence="10" type="ORF">OKJ99_11475</name>
</gene>
<evidence type="ECO:0000256" key="6">
    <source>
        <dbReference type="ARBA" id="ARBA00023136"/>
    </source>
</evidence>
<proteinExistence type="inferred from homology"/>
<evidence type="ECO:0000256" key="4">
    <source>
        <dbReference type="ARBA" id="ARBA00022692"/>
    </source>
</evidence>
<keyword evidence="11" id="KW-1185">Reference proteome</keyword>
<comment type="subcellular location">
    <subcellularLocation>
        <location evidence="1 7">Cell membrane</location>
        <topology evidence="1 7">Multi-pass membrane protein</topology>
    </subcellularLocation>
</comment>
<keyword evidence="4 7" id="KW-0812">Transmembrane</keyword>
<evidence type="ECO:0000256" key="2">
    <source>
        <dbReference type="ARBA" id="ARBA00022448"/>
    </source>
</evidence>
<dbReference type="InterPro" id="IPR035906">
    <property type="entry name" value="MetI-like_sf"/>
</dbReference>
<feature type="transmembrane region" description="Helical" evidence="7">
    <location>
        <begin position="238"/>
        <end position="258"/>
    </location>
</feature>
<evidence type="ECO:0000259" key="9">
    <source>
        <dbReference type="PROSITE" id="PS50928"/>
    </source>
</evidence>
<evidence type="ECO:0000313" key="11">
    <source>
        <dbReference type="Proteomes" id="UP001354931"/>
    </source>
</evidence>
<feature type="transmembrane region" description="Helical" evidence="7">
    <location>
        <begin position="134"/>
        <end position="154"/>
    </location>
</feature>
<evidence type="ECO:0000256" key="5">
    <source>
        <dbReference type="ARBA" id="ARBA00022989"/>
    </source>
</evidence>
<feature type="transmembrane region" description="Helical" evidence="7">
    <location>
        <begin position="184"/>
        <end position="207"/>
    </location>
</feature>
<keyword evidence="2 7" id="KW-0813">Transport</keyword>
<dbReference type="InterPro" id="IPR051393">
    <property type="entry name" value="ABC_transporter_permease"/>
</dbReference>
<evidence type="ECO:0000256" key="3">
    <source>
        <dbReference type="ARBA" id="ARBA00022475"/>
    </source>
</evidence>
<dbReference type="InterPro" id="IPR000515">
    <property type="entry name" value="MetI-like"/>
</dbReference>
<comment type="caution">
    <text evidence="10">The sequence shown here is derived from an EMBL/GenBank/DDBJ whole genome shotgun (WGS) entry which is preliminary data.</text>
</comment>
<evidence type="ECO:0000256" key="8">
    <source>
        <dbReference type="SAM" id="MobiDB-lite"/>
    </source>
</evidence>
<feature type="transmembrane region" description="Helical" evidence="7">
    <location>
        <begin position="36"/>
        <end position="65"/>
    </location>
</feature>